<keyword evidence="5" id="KW-0813">Transport</keyword>
<comment type="function">
    <text evidence="1">Accessory subunit of the mitochondrial membrane respiratory chain NADH dehydrogenase (Complex I), that is believed not to be involved in catalysis. Complex I functions in the transfer of electrons from NADH to the respiratory chain. The immediate electron acceptor for the enzyme is believed to be ubiquinone.</text>
</comment>
<keyword evidence="9" id="KW-0496">Mitochondrion</keyword>
<name>A0A147BFA4_IXORI</name>
<evidence type="ECO:0000256" key="1">
    <source>
        <dbReference type="ARBA" id="ARBA00003195"/>
    </source>
</evidence>
<keyword evidence="8" id="KW-0249">Electron transport</keyword>
<dbReference type="Pfam" id="PF10200">
    <property type="entry name" value="Ndufs5"/>
    <property type="match status" value="1"/>
</dbReference>
<comment type="similarity">
    <text evidence="4">Belongs to the complex I NDUFS5 subunit family.</text>
</comment>
<dbReference type="EMBL" id="GEGO01005963">
    <property type="protein sequence ID" value="JAR89441.1"/>
    <property type="molecule type" value="Transcribed_RNA"/>
</dbReference>
<dbReference type="InterPro" id="IPR019342">
    <property type="entry name" value="NADH_UbQ_OxRdtase_FeS-su5"/>
</dbReference>
<evidence type="ECO:0000256" key="12">
    <source>
        <dbReference type="PIRSR" id="PIRSR619342-50"/>
    </source>
</evidence>
<evidence type="ECO:0000256" key="7">
    <source>
        <dbReference type="ARBA" id="ARBA00022792"/>
    </source>
</evidence>
<reference evidence="13" key="1">
    <citation type="journal article" date="2018" name="PLoS Negl. Trop. Dis.">
        <title>Sialome diversity of ticks revealed by RNAseq of single tick salivary glands.</title>
        <authorList>
            <person name="Perner J."/>
            <person name="Kropackova S."/>
            <person name="Kopacek P."/>
            <person name="Ribeiro J.M."/>
        </authorList>
    </citation>
    <scope>NUCLEOTIDE SEQUENCE</scope>
    <source>
        <strain evidence="13">Siblings of single egg batch collected in Ceske Budejovice</strain>
        <tissue evidence="13">Salivary glands</tissue>
    </source>
</reference>
<evidence type="ECO:0000256" key="11">
    <source>
        <dbReference type="ARBA" id="ARBA00023157"/>
    </source>
</evidence>
<feature type="disulfide bond" evidence="12">
    <location>
        <begin position="34"/>
        <end position="47"/>
    </location>
</feature>
<keyword evidence="13" id="KW-0830">Ubiquinone</keyword>
<dbReference type="PANTHER" id="PTHR21268:SF2">
    <property type="entry name" value="NADH DEHYDROGENASE [UBIQUINONE] IRON-SULFUR PROTEIN 5"/>
    <property type="match status" value="1"/>
</dbReference>
<dbReference type="GO" id="GO:0005758">
    <property type="term" value="C:mitochondrial intermembrane space"/>
    <property type="evidence" value="ECO:0007669"/>
    <property type="project" value="UniProtKB-SubCell"/>
</dbReference>
<dbReference type="PANTHER" id="PTHR21268">
    <property type="entry name" value="NADH DEHYDROGENASE [UBIQUINONE] IRON-SULFUR PROTEIN 5"/>
    <property type="match status" value="1"/>
</dbReference>
<organism evidence="13">
    <name type="scientific">Ixodes ricinus</name>
    <name type="common">Common tick</name>
    <name type="synonym">Acarus ricinus</name>
    <dbReference type="NCBI Taxonomy" id="34613"/>
    <lineage>
        <taxon>Eukaryota</taxon>
        <taxon>Metazoa</taxon>
        <taxon>Ecdysozoa</taxon>
        <taxon>Arthropoda</taxon>
        <taxon>Chelicerata</taxon>
        <taxon>Arachnida</taxon>
        <taxon>Acari</taxon>
        <taxon>Parasitiformes</taxon>
        <taxon>Ixodida</taxon>
        <taxon>Ixodoidea</taxon>
        <taxon>Ixodidae</taxon>
        <taxon>Ixodinae</taxon>
        <taxon>Ixodes</taxon>
    </lineage>
</organism>
<feature type="disulfide bond" evidence="12">
    <location>
        <begin position="24"/>
        <end position="57"/>
    </location>
</feature>
<evidence type="ECO:0000256" key="8">
    <source>
        <dbReference type="ARBA" id="ARBA00022982"/>
    </source>
</evidence>
<comment type="subcellular location">
    <subcellularLocation>
        <location evidence="3">Mitochondrion inner membrane</location>
        <topology evidence="3">Peripheral membrane protein</topology>
    </subcellularLocation>
    <subcellularLocation>
        <location evidence="2">Mitochondrion intermembrane space</location>
    </subcellularLocation>
</comment>
<evidence type="ECO:0000256" key="9">
    <source>
        <dbReference type="ARBA" id="ARBA00023128"/>
    </source>
</evidence>
<evidence type="ECO:0000256" key="6">
    <source>
        <dbReference type="ARBA" id="ARBA00022660"/>
    </source>
</evidence>
<evidence type="ECO:0000256" key="4">
    <source>
        <dbReference type="ARBA" id="ARBA00007372"/>
    </source>
</evidence>
<keyword evidence="7" id="KW-0999">Mitochondrion inner membrane</keyword>
<evidence type="ECO:0000313" key="13">
    <source>
        <dbReference type="EMBL" id="JAR89441.1"/>
    </source>
</evidence>
<evidence type="ECO:0000256" key="10">
    <source>
        <dbReference type="ARBA" id="ARBA00023136"/>
    </source>
</evidence>
<dbReference type="AlphaFoldDB" id="A0A147BFA4"/>
<protein>
    <submittedName>
        <fullName evidence="13">Putative ubiquinone oxidoreductase</fullName>
    </submittedName>
</protein>
<evidence type="ECO:0000256" key="5">
    <source>
        <dbReference type="ARBA" id="ARBA00022448"/>
    </source>
</evidence>
<evidence type="ECO:0000256" key="2">
    <source>
        <dbReference type="ARBA" id="ARBA00004569"/>
    </source>
</evidence>
<keyword evidence="6" id="KW-0679">Respiratory chain</keyword>
<sequence>MALIRSPFTDLVSSFENYEAVKRCRDFNMQLSLCKESYCLHRSEKMCRDEYEDFSECIFVFKQLSSSIFAHWCNPEMLAVAELLCHLRQTVPERKTCNMLLQRMYLCTICTISAPKGSGSQKRNKVSGMWHSWRCH</sequence>
<dbReference type="GO" id="GO:0005743">
    <property type="term" value="C:mitochondrial inner membrane"/>
    <property type="evidence" value="ECO:0007669"/>
    <property type="project" value="UniProtKB-SubCell"/>
</dbReference>
<keyword evidence="11 12" id="KW-1015">Disulfide bond</keyword>
<proteinExistence type="inferred from homology"/>
<evidence type="ECO:0000256" key="3">
    <source>
        <dbReference type="ARBA" id="ARBA00004637"/>
    </source>
</evidence>
<accession>A0A147BFA4</accession>
<keyword evidence="10" id="KW-0472">Membrane</keyword>